<name>A0AAD6T7F5_9AGAR</name>
<evidence type="ECO:0000256" key="2">
    <source>
        <dbReference type="SAM" id="SignalP"/>
    </source>
</evidence>
<accession>A0AAD6T7F5</accession>
<evidence type="ECO:0000313" key="3">
    <source>
        <dbReference type="EMBL" id="KAJ7040828.1"/>
    </source>
</evidence>
<comment type="caution">
    <text evidence="3">The sequence shown here is derived from an EMBL/GenBank/DDBJ whole genome shotgun (WGS) entry which is preliminary data.</text>
</comment>
<dbReference type="AlphaFoldDB" id="A0AAD6T7F5"/>
<keyword evidence="4" id="KW-1185">Reference proteome</keyword>
<evidence type="ECO:0000256" key="1">
    <source>
        <dbReference type="SAM" id="MobiDB-lite"/>
    </source>
</evidence>
<gene>
    <name evidence="3" type="ORF">C8F04DRAFT_1082297</name>
</gene>
<feature type="signal peptide" evidence="2">
    <location>
        <begin position="1"/>
        <end position="18"/>
    </location>
</feature>
<feature type="chain" id="PRO_5042140663" evidence="2">
    <location>
        <begin position="19"/>
        <end position="164"/>
    </location>
</feature>
<evidence type="ECO:0000313" key="4">
    <source>
        <dbReference type="Proteomes" id="UP001218188"/>
    </source>
</evidence>
<dbReference type="EMBL" id="JARJCM010000020">
    <property type="protein sequence ID" value="KAJ7040828.1"/>
    <property type="molecule type" value="Genomic_DNA"/>
</dbReference>
<reference evidence="3" key="1">
    <citation type="submission" date="2023-03" db="EMBL/GenBank/DDBJ databases">
        <title>Massive genome expansion in bonnet fungi (Mycena s.s.) driven by repeated elements and novel gene families across ecological guilds.</title>
        <authorList>
            <consortium name="Lawrence Berkeley National Laboratory"/>
            <person name="Harder C.B."/>
            <person name="Miyauchi S."/>
            <person name="Viragh M."/>
            <person name="Kuo A."/>
            <person name="Thoen E."/>
            <person name="Andreopoulos B."/>
            <person name="Lu D."/>
            <person name="Skrede I."/>
            <person name="Drula E."/>
            <person name="Henrissat B."/>
            <person name="Morin E."/>
            <person name="Kohler A."/>
            <person name="Barry K."/>
            <person name="LaButti K."/>
            <person name="Morin E."/>
            <person name="Salamov A."/>
            <person name="Lipzen A."/>
            <person name="Mereny Z."/>
            <person name="Hegedus B."/>
            <person name="Baldrian P."/>
            <person name="Stursova M."/>
            <person name="Weitz H."/>
            <person name="Taylor A."/>
            <person name="Grigoriev I.V."/>
            <person name="Nagy L.G."/>
            <person name="Martin F."/>
            <person name="Kauserud H."/>
        </authorList>
    </citation>
    <scope>NUCLEOTIDE SEQUENCE</scope>
    <source>
        <strain evidence="3">CBHHK200</strain>
    </source>
</reference>
<feature type="compositionally biased region" description="Basic and acidic residues" evidence="1">
    <location>
        <begin position="133"/>
        <end position="150"/>
    </location>
</feature>
<protein>
    <submittedName>
        <fullName evidence="3">Uncharacterized protein</fullName>
    </submittedName>
</protein>
<sequence length="164" mass="17911">MSLLFPLLSAHAIFVGLPDQPRPNQPRAGALNEPAFVEFVADPNATSGCFALNGAPALAKRTEALSLNGTRYLFLATVLKAEKTHLLKMVICRNAYRGFDFLHPCLSSPNDVDPSSDPRNEPRNNAIGVGRVGVEREREGERGDLHERPSTRRVGQEQATLCCC</sequence>
<proteinExistence type="predicted"/>
<keyword evidence="2" id="KW-0732">Signal</keyword>
<dbReference type="Proteomes" id="UP001218188">
    <property type="component" value="Unassembled WGS sequence"/>
</dbReference>
<feature type="region of interest" description="Disordered" evidence="1">
    <location>
        <begin position="110"/>
        <end position="152"/>
    </location>
</feature>
<organism evidence="3 4">
    <name type="scientific">Mycena alexandri</name>
    <dbReference type="NCBI Taxonomy" id="1745969"/>
    <lineage>
        <taxon>Eukaryota</taxon>
        <taxon>Fungi</taxon>
        <taxon>Dikarya</taxon>
        <taxon>Basidiomycota</taxon>
        <taxon>Agaricomycotina</taxon>
        <taxon>Agaricomycetes</taxon>
        <taxon>Agaricomycetidae</taxon>
        <taxon>Agaricales</taxon>
        <taxon>Marasmiineae</taxon>
        <taxon>Mycenaceae</taxon>
        <taxon>Mycena</taxon>
    </lineage>
</organism>